<evidence type="ECO:0000256" key="4">
    <source>
        <dbReference type="ARBA" id="ARBA00022847"/>
    </source>
</evidence>
<proteinExistence type="predicted"/>
<feature type="transmembrane region" description="Helical" evidence="7">
    <location>
        <begin position="6"/>
        <end position="27"/>
    </location>
</feature>
<dbReference type="PANTHER" id="PTHR11616:SF326">
    <property type="entry name" value="SODIUM-DEPENDENT TRANSPORTER SNF-5"/>
    <property type="match status" value="1"/>
</dbReference>
<accession>A0A1I7SNH9</accession>
<protein>
    <submittedName>
        <fullName evidence="9">Sodium:proton antiporter</fullName>
    </submittedName>
</protein>
<dbReference type="InterPro" id="IPR037272">
    <property type="entry name" value="SNS_sf"/>
</dbReference>
<dbReference type="Proteomes" id="UP000095284">
    <property type="component" value="Unplaced"/>
</dbReference>
<keyword evidence="6 7" id="KW-0472">Membrane</keyword>
<dbReference type="PANTHER" id="PTHR11616">
    <property type="entry name" value="SODIUM/CHLORIDE DEPENDENT TRANSPORTER"/>
    <property type="match status" value="1"/>
</dbReference>
<evidence type="ECO:0000256" key="5">
    <source>
        <dbReference type="ARBA" id="ARBA00022989"/>
    </source>
</evidence>
<evidence type="ECO:0000313" key="8">
    <source>
        <dbReference type="Proteomes" id="UP000095284"/>
    </source>
</evidence>
<dbReference type="eggNOG" id="KOG3660">
    <property type="taxonomic scope" value="Eukaryota"/>
</dbReference>
<keyword evidence="5 7" id="KW-1133">Transmembrane helix</keyword>
<dbReference type="InterPro" id="IPR000175">
    <property type="entry name" value="Na/ntran_symport"/>
</dbReference>
<comment type="subcellular location">
    <subcellularLocation>
        <location evidence="1">Membrane</location>
        <topology evidence="1">Multi-pass membrane protein</topology>
    </subcellularLocation>
</comment>
<evidence type="ECO:0000313" key="9">
    <source>
        <dbReference type="WBParaSite" id="BXY_1461900.1"/>
    </source>
</evidence>
<dbReference type="GO" id="GO:0005886">
    <property type="term" value="C:plasma membrane"/>
    <property type="evidence" value="ECO:0007669"/>
    <property type="project" value="TreeGrafter"/>
</dbReference>
<keyword evidence="2" id="KW-0813">Transport</keyword>
<keyword evidence="4" id="KW-0769">Symport</keyword>
<sequence>MDSFGGFNFKVVVALAIAWILTALVLLKGVKMMGKIAPYSATIPYVIIVMLFIRGVTLDGAKIGMDYYILKPNMTVIYDPE</sequence>
<evidence type="ECO:0000256" key="1">
    <source>
        <dbReference type="ARBA" id="ARBA00004141"/>
    </source>
</evidence>
<evidence type="ECO:0000256" key="6">
    <source>
        <dbReference type="ARBA" id="ARBA00023136"/>
    </source>
</evidence>
<reference evidence="9" key="1">
    <citation type="submission" date="2016-11" db="UniProtKB">
        <authorList>
            <consortium name="WormBaseParasite"/>
        </authorList>
    </citation>
    <scope>IDENTIFICATION</scope>
</reference>
<evidence type="ECO:0000256" key="7">
    <source>
        <dbReference type="SAM" id="Phobius"/>
    </source>
</evidence>
<keyword evidence="3 7" id="KW-0812">Transmembrane</keyword>
<dbReference type="WBParaSite" id="BXY_1461900.1">
    <property type="protein sequence ID" value="BXY_1461900.1"/>
    <property type="gene ID" value="BXY_1461900"/>
</dbReference>
<dbReference type="PROSITE" id="PS50267">
    <property type="entry name" value="NA_NEUROTRAN_SYMP_3"/>
    <property type="match status" value="1"/>
</dbReference>
<dbReference type="GO" id="GO:0043005">
    <property type="term" value="C:neuron projection"/>
    <property type="evidence" value="ECO:0007669"/>
    <property type="project" value="TreeGrafter"/>
</dbReference>
<evidence type="ECO:0000256" key="2">
    <source>
        <dbReference type="ARBA" id="ARBA00022448"/>
    </source>
</evidence>
<evidence type="ECO:0000256" key="3">
    <source>
        <dbReference type="ARBA" id="ARBA00022692"/>
    </source>
</evidence>
<dbReference type="GO" id="GO:0005332">
    <property type="term" value="F:gamma-aminobutyric acid:sodium:chloride symporter activity"/>
    <property type="evidence" value="ECO:0007669"/>
    <property type="project" value="TreeGrafter"/>
</dbReference>
<dbReference type="Pfam" id="PF00209">
    <property type="entry name" value="SNF"/>
    <property type="match status" value="1"/>
</dbReference>
<dbReference type="AlphaFoldDB" id="A0A1I7SNH9"/>
<dbReference type="SUPFAM" id="SSF161070">
    <property type="entry name" value="SNF-like"/>
    <property type="match status" value="1"/>
</dbReference>
<feature type="transmembrane region" description="Helical" evidence="7">
    <location>
        <begin position="39"/>
        <end position="57"/>
    </location>
</feature>
<organism evidence="8 9">
    <name type="scientific">Bursaphelenchus xylophilus</name>
    <name type="common">Pinewood nematode worm</name>
    <name type="synonym">Aphelenchoides xylophilus</name>
    <dbReference type="NCBI Taxonomy" id="6326"/>
    <lineage>
        <taxon>Eukaryota</taxon>
        <taxon>Metazoa</taxon>
        <taxon>Ecdysozoa</taxon>
        <taxon>Nematoda</taxon>
        <taxon>Chromadorea</taxon>
        <taxon>Rhabditida</taxon>
        <taxon>Tylenchina</taxon>
        <taxon>Tylenchomorpha</taxon>
        <taxon>Aphelenchoidea</taxon>
        <taxon>Aphelenchoididae</taxon>
        <taxon>Bursaphelenchus</taxon>
    </lineage>
</organism>
<name>A0A1I7SNH9_BURXY</name>